<evidence type="ECO:0000313" key="1">
    <source>
        <dbReference type="EMBL" id="NVN48095.1"/>
    </source>
</evidence>
<sequence>MNQAASLIGVRLNGIGWSVCQASRRSQISRDRIARWRNGIGEPPQSFMEWLDALHALHRRYATPLSRDVPAAGNRAPMDAYAVGRALMIIGWSERRLAEHLGYHRTELRRLLESGGRLGARSSRWLEMLENGHRDLPRPAISRVSRRPDMNNGLTMETVR</sequence>
<name>A0ABX2P985_9PROT</name>
<dbReference type="Proteomes" id="UP001516351">
    <property type="component" value="Unassembled WGS sequence"/>
</dbReference>
<comment type="caution">
    <text evidence="1">The sequence shown here is derived from an EMBL/GenBank/DDBJ whole genome shotgun (WGS) entry which is preliminary data.</text>
</comment>
<reference evidence="1 2" key="1">
    <citation type="submission" date="2020-06" db="EMBL/GenBank/DDBJ databases">
        <title>Synonyms of Asaia species.</title>
        <authorList>
            <person name="Sombolestani A."/>
        </authorList>
    </citation>
    <scope>NUCLEOTIDE SEQUENCE [LARGE SCALE GENOMIC DNA]</scope>
    <source>
        <strain evidence="1 2">LMG 27047</strain>
    </source>
</reference>
<protein>
    <submittedName>
        <fullName evidence="1">Transcriptional regulator</fullName>
    </submittedName>
</protein>
<evidence type="ECO:0000313" key="2">
    <source>
        <dbReference type="Proteomes" id="UP001516351"/>
    </source>
</evidence>
<keyword evidence="2" id="KW-1185">Reference proteome</keyword>
<dbReference type="RefSeq" id="WP_267312044.1">
    <property type="nucleotide sequence ID" value="NZ_JABXXU010000010.1"/>
</dbReference>
<organism evidence="1 2">
    <name type="scientific">Asaia spathodeae</name>
    <dbReference type="NCBI Taxonomy" id="657016"/>
    <lineage>
        <taxon>Bacteria</taxon>
        <taxon>Pseudomonadati</taxon>
        <taxon>Pseudomonadota</taxon>
        <taxon>Alphaproteobacteria</taxon>
        <taxon>Acetobacterales</taxon>
        <taxon>Acetobacteraceae</taxon>
        <taxon>Asaia</taxon>
    </lineage>
</organism>
<dbReference type="EMBL" id="JABXXV010000010">
    <property type="protein sequence ID" value="NVN48095.1"/>
    <property type="molecule type" value="Genomic_DNA"/>
</dbReference>
<proteinExistence type="predicted"/>
<gene>
    <name evidence="1" type="ORF">HW542_14950</name>
</gene>
<accession>A0ABX2P985</accession>